<reference evidence="2" key="1">
    <citation type="submission" date="2021-10" db="EMBL/GenBank/DDBJ databases">
        <title>Melipona bicolor Genome sequencing and assembly.</title>
        <authorList>
            <person name="Araujo N.S."/>
            <person name="Arias M.C."/>
        </authorList>
    </citation>
    <scope>NUCLEOTIDE SEQUENCE</scope>
    <source>
        <strain evidence="2">USP_2M_L1-L4_2017</strain>
        <tissue evidence="2">Whole body</tissue>
    </source>
</reference>
<sequence>MRDDTANLSVDSKPAREGAGYGNGTPKNKLSPPGKNILEVEIQLNSVPAGLTREVEGKSLHAQLPKSNLLRARLVYRGVNSSMHATAGREAAGSLSPVPLYKIPIVDSSQEFPTAITPLMEPLREDPDFAEALTLSQALTTGPGNFAPPFHAPATILRVSVDPRTNDLHSVTSRFMAPKIMAFDSARRTAED</sequence>
<feature type="compositionally biased region" description="Polar residues" evidence="1">
    <location>
        <begin position="1"/>
        <end position="10"/>
    </location>
</feature>
<dbReference type="Proteomes" id="UP001177670">
    <property type="component" value="Unassembled WGS sequence"/>
</dbReference>
<accession>A0AA40KSP1</accession>
<proteinExistence type="predicted"/>
<comment type="caution">
    <text evidence="2">The sequence shown here is derived from an EMBL/GenBank/DDBJ whole genome shotgun (WGS) entry which is preliminary data.</text>
</comment>
<name>A0AA40KSP1_9HYME</name>
<evidence type="ECO:0000313" key="3">
    <source>
        <dbReference type="Proteomes" id="UP001177670"/>
    </source>
</evidence>
<protein>
    <submittedName>
        <fullName evidence="2">Uncharacterized protein</fullName>
    </submittedName>
</protein>
<dbReference type="AlphaFoldDB" id="A0AA40KSP1"/>
<gene>
    <name evidence="2" type="ORF">K0M31_017449</name>
</gene>
<organism evidence="2 3">
    <name type="scientific">Melipona bicolor</name>
    <dbReference type="NCBI Taxonomy" id="60889"/>
    <lineage>
        <taxon>Eukaryota</taxon>
        <taxon>Metazoa</taxon>
        <taxon>Ecdysozoa</taxon>
        <taxon>Arthropoda</taxon>
        <taxon>Hexapoda</taxon>
        <taxon>Insecta</taxon>
        <taxon>Pterygota</taxon>
        <taxon>Neoptera</taxon>
        <taxon>Endopterygota</taxon>
        <taxon>Hymenoptera</taxon>
        <taxon>Apocrita</taxon>
        <taxon>Aculeata</taxon>
        <taxon>Apoidea</taxon>
        <taxon>Anthophila</taxon>
        <taxon>Apidae</taxon>
        <taxon>Melipona</taxon>
    </lineage>
</organism>
<feature type="region of interest" description="Disordered" evidence="1">
    <location>
        <begin position="1"/>
        <end position="34"/>
    </location>
</feature>
<evidence type="ECO:0000313" key="2">
    <source>
        <dbReference type="EMBL" id="KAK1131156.1"/>
    </source>
</evidence>
<dbReference type="EMBL" id="JAHYIQ010000006">
    <property type="protein sequence ID" value="KAK1131156.1"/>
    <property type="molecule type" value="Genomic_DNA"/>
</dbReference>
<evidence type="ECO:0000256" key="1">
    <source>
        <dbReference type="SAM" id="MobiDB-lite"/>
    </source>
</evidence>
<keyword evidence="3" id="KW-1185">Reference proteome</keyword>